<feature type="domain" description="Rhodanese" evidence="8">
    <location>
        <begin position="450"/>
        <end position="587"/>
    </location>
</feature>
<dbReference type="AlphaFoldDB" id="A0AAE1A131"/>
<dbReference type="Gene3D" id="3.90.190.10">
    <property type="entry name" value="Protein tyrosine phosphatase superfamily"/>
    <property type="match status" value="1"/>
</dbReference>
<evidence type="ECO:0000256" key="2">
    <source>
        <dbReference type="ARBA" id="ARBA00013064"/>
    </source>
</evidence>
<evidence type="ECO:0000256" key="5">
    <source>
        <dbReference type="SAM" id="MobiDB-lite"/>
    </source>
</evidence>
<dbReference type="InterPro" id="IPR029021">
    <property type="entry name" value="Prot-tyrosine_phosphatase-like"/>
</dbReference>
<feature type="region of interest" description="Disordered" evidence="5">
    <location>
        <begin position="387"/>
        <end position="419"/>
    </location>
</feature>
<keyword evidence="4" id="KW-0904">Protein phosphatase</keyword>
<dbReference type="SMART" id="SM00195">
    <property type="entry name" value="DSPc"/>
    <property type="match status" value="1"/>
</dbReference>
<dbReference type="Pfam" id="PF00782">
    <property type="entry name" value="DSPc"/>
    <property type="match status" value="1"/>
</dbReference>
<dbReference type="GO" id="GO:0017017">
    <property type="term" value="F:MAP kinase tyrosine/serine/threonine phosphatase activity"/>
    <property type="evidence" value="ECO:0007669"/>
    <property type="project" value="InterPro"/>
</dbReference>
<feature type="region of interest" description="Disordered" evidence="5">
    <location>
        <begin position="316"/>
        <end position="350"/>
    </location>
</feature>
<evidence type="ECO:0000256" key="3">
    <source>
        <dbReference type="ARBA" id="ARBA00022801"/>
    </source>
</evidence>
<dbReference type="SMART" id="SM00450">
    <property type="entry name" value="RHOD"/>
    <property type="match status" value="1"/>
</dbReference>
<dbReference type="PROSITE" id="PS00383">
    <property type="entry name" value="TYR_PHOSPHATASE_1"/>
    <property type="match status" value="1"/>
</dbReference>
<evidence type="ECO:0000256" key="4">
    <source>
        <dbReference type="ARBA" id="ARBA00022912"/>
    </source>
</evidence>
<dbReference type="InterPro" id="IPR036873">
    <property type="entry name" value="Rhodanese-like_dom_sf"/>
</dbReference>
<comment type="caution">
    <text evidence="9">The sequence shown here is derived from an EMBL/GenBank/DDBJ whole genome shotgun (WGS) entry which is preliminary data.</text>
</comment>
<dbReference type="PROSITE" id="PS50206">
    <property type="entry name" value="RHODANESE_3"/>
    <property type="match status" value="1"/>
</dbReference>
<keyword evidence="3" id="KW-0378">Hydrolase</keyword>
<evidence type="ECO:0000259" key="8">
    <source>
        <dbReference type="PROSITE" id="PS50206"/>
    </source>
</evidence>
<evidence type="ECO:0000313" key="10">
    <source>
        <dbReference type="Proteomes" id="UP001283361"/>
    </source>
</evidence>
<dbReference type="InterPro" id="IPR020422">
    <property type="entry name" value="TYR_PHOSPHATASE_DUAL_dom"/>
</dbReference>
<gene>
    <name evidence="9" type="ORF">RRG08_034260</name>
</gene>
<feature type="region of interest" description="Disordered" evidence="5">
    <location>
        <begin position="32"/>
        <end position="103"/>
    </location>
</feature>
<dbReference type="InterPro" id="IPR008343">
    <property type="entry name" value="MKP"/>
</dbReference>
<dbReference type="GO" id="GO:0008330">
    <property type="term" value="F:protein tyrosine/threonine phosphatase activity"/>
    <property type="evidence" value="ECO:0007669"/>
    <property type="project" value="TreeGrafter"/>
</dbReference>
<dbReference type="PANTHER" id="PTHR10159:SF528">
    <property type="entry name" value="PUCKERED, ISOFORM A"/>
    <property type="match status" value="1"/>
</dbReference>
<comment type="similarity">
    <text evidence="1">Belongs to the protein-tyrosine phosphatase family. Non-receptor class dual specificity subfamily.</text>
</comment>
<evidence type="ECO:0000259" key="7">
    <source>
        <dbReference type="PROSITE" id="PS50056"/>
    </source>
</evidence>
<dbReference type="EMBL" id="JAWDGP010002890">
    <property type="protein sequence ID" value="KAK3779002.1"/>
    <property type="molecule type" value="Genomic_DNA"/>
</dbReference>
<dbReference type="PROSITE" id="PS50054">
    <property type="entry name" value="TYR_PHOSPHATASE_DUAL"/>
    <property type="match status" value="1"/>
</dbReference>
<dbReference type="InterPro" id="IPR000340">
    <property type="entry name" value="Dual-sp_phosphatase_cat-dom"/>
</dbReference>
<feature type="region of interest" description="Disordered" evidence="5">
    <location>
        <begin position="195"/>
        <end position="217"/>
    </location>
</feature>
<dbReference type="Pfam" id="PF00581">
    <property type="entry name" value="Rhodanese"/>
    <property type="match status" value="1"/>
</dbReference>
<dbReference type="FunFam" id="3.90.190.10:FF:000028">
    <property type="entry name" value="Dual specificity phosphatase 10"/>
    <property type="match status" value="1"/>
</dbReference>
<dbReference type="PRINTS" id="PR01764">
    <property type="entry name" value="MAPKPHPHTASE"/>
</dbReference>
<dbReference type="InterPro" id="IPR000387">
    <property type="entry name" value="Tyr_Pase_dom"/>
</dbReference>
<feature type="region of interest" description="Disordered" evidence="5">
    <location>
        <begin position="252"/>
        <end position="290"/>
    </location>
</feature>
<feature type="compositionally biased region" description="Low complexity" evidence="5">
    <location>
        <begin position="32"/>
        <end position="89"/>
    </location>
</feature>
<name>A0AAE1A131_9GAST</name>
<dbReference type="GO" id="GO:0005829">
    <property type="term" value="C:cytosol"/>
    <property type="evidence" value="ECO:0007669"/>
    <property type="project" value="TreeGrafter"/>
</dbReference>
<organism evidence="9 10">
    <name type="scientific">Elysia crispata</name>
    <name type="common">lettuce slug</name>
    <dbReference type="NCBI Taxonomy" id="231223"/>
    <lineage>
        <taxon>Eukaryota</taxon>
        <taxon>Metazoa</taxon>
        <taxon>Spiralia</taxon>
        <taxon>Lophotrochozoa</taxon>
        <taxon>Mollusca</taxon>
        <taxon>Gastropoda</taxon>
        <taxon>Heterobranchia</taxon>
        <taxon>Euthyneura</taxon>
        <taxon>Panpulmonata</taxon>
        <taxon>Sacoglossa</taxon>
        <taxon>Placobranchoidea</taxon>
        <taxon>Plakobranchidae</taxon>
        <taxon>Elysia</taxon>
    </lineage>
</organism>
<accession>A0AAE1A131</accession>
<dbReference type="SUPFAM" id="SSF52799">
    <property type="entry name" value="(Phosphotyrosine protein) phosphatases II"/>
    <property type="match status" value="1"/>
</dbReference>
<dbReference type="GO" id="GO:0033550">
    <property type="term" value="F:MAP kinase tyrosine phosphatase activity"/>
    <property type="evidence" value="ECO:0007669"/>
    <property type="project" value="TreeGrafter"/>
</dbReference>
<dbReference type="SUPFAM" id="SSF52821">
    <property type="entry name" value="Rhodanese/Cell cycle control phosphatase"/>
    <property type="match status" value="1"/>
</dbReference>
<dbReference type="Proteomes" id="UP001283361">
    <property type="component" value="Unassembled WGS sequence"/>
</dbReference>
<evidence type="ECO:0000259" key="6">
    <source>
        <dbReference type="PROSITE" id="PS50054"/>
    </source>
</evidence>
<evidence type="ECO:0000313" key="9">
    <source>
        <dbReference type="EMBL" id="KAK3779002.1"/>
    </source>
</evidence>
<dbReference type="InterPro" id="IPR001763">
    <property type="entry name" value="Rhodanese-like_dom"/>
</dbReference>
<reference evidence="9" key="1">
    <citation type="journal article" date="2023" name="G3 (Bethesda)">
        <title>A reference genome for the long-term kleptoplast-retaining sea slug Elysia crispata morphotype clarki.</title>
        <authorList>
            <person name="Eastman K.E."/>
            <person name="Pendleton A.L."/>
            <person name="Shaikh M.A."/>
            <person name="Suttiyut T."/>
            <person name="Ogas R."/>
            <person name="Tomko P."/>
            <person name="Gavelis G."/>
            <person name="Widhalm J.R."/>
            <person name="Wisecaver J.H."/>
        </authorList>
    </citation>
    <scope>NUCLEOTIDE SEQUENCE</scope>
    <source>
        <strain evidence="9">ECLA1</strain>
    </source>
</reference>
<dbReference type="Gene3D" id="3.40.250.10">
    <property type="entry name" value="Rhodanese-like domain"/>
    <property type="match status" value="1"/>
</dbReference>
<dbReference type="EC" id="3.1.3.48" evidence="2"/>
<proteinExistence type="inferred from homology"/>
<dbReference type="GO" id="GO:0043409">
    <property type="term" value="P:negative regulation of MAPK cascade"/>
    <property type="evidence" value="ECO:0007669"/>
    <property type="project" value="TreeGrafter"/>
</dbReference>
<sequence length="782" mass="82939">MVFVTDTPSCVDSARRRDKAKIIAHLSKSRLSSPLPLTGLPSPSSLSSSSSSSSPSSSSPSCSSLSPLQLSPLTGDSSRSSSPSFFSSPSPSPSPSPFPSSTSSLDAISRAIDDIVNGNRGALKLAATSGSRRKCQMPEAGAVSVLAAAAPGLLPHHHSPSSSSRLASTWNARRHLKLNLNLAQQYSSAVLRKSASGGEHISRRLSDSPSGSASAISSIGQPRLLGVTAEEAHMTSKRSKLEFCPLEFSSTPASSLPGHSNSHHHGSVSQNGCSSNGRASISPTGHSVHPSDLVHYHQTFSITNVSKSSSQHLATSSISAQSSQGITTTSSHSITQSSSRRSPATSPTTAFVSSYNKGLSPLSSPIVSNCGCGLVCSSISSCSQPMSASPAHSAASSSQPPLPQSEESQPLSPSPSSAIINASSGSTKTIVAKLKPIAADDLASLIAGIKHRPLLIIDVRSTKAFQRDHVQGALNLCCTDRFARRRLQHGRTSVLDVLAASPREDSPAAPTCSVSPSSMRRMSPGRLDIVVYDDHTSIRDLAGPPEQGDQGAGLRAVLSSLLREGRDVHVLDGGFKSFSLEQESLCRGSSRTEEISQQVLHHQSMLYSPTNGVPEPEIEAATASQVLPFLYLGNERDAKDLARLKRLNIGYVLNVTAHVPQYFDALGIRYKRIPASDSAQQNLKQYFEEAIEYIDDARQNGSKVLIHCHAGVSRSATVTIAYLLKHTRMAMADAYKFVKGKRLIISPNFNFMGQLLEFEQDLNQGISPRILHPRLQGIESSV</sequence>
<protein>
    <recommendedName>
        <fullName evidence="2">protein-tyrosine-phosphatase</fullName>
        <ecNumber evidence="2">3.1.3.48</ecNumber>
    </recommendedName>
</protein>
<keyword evidence="10" id="KW-1185">Reference proteome</keyword>
<feature type="compositionally biased region" description="Polar residues" evidence="5">
    <location>
        <begin position="270"/>
        <end position="285"/>
    </location>
</feature>
<dbReference type="PROSITE" id="PS50056">
    <property type="entry name" value="TYR_PHOSPHATASE_2"/>
    <property type="match status" value="1"/>
</dbReference>
<feature type="domain" description="Tyrosine-protein phosphatase" evidence="6">
    <location>
        <begin position="622"/>
        <end position="764"/>
    </location>
</feature>
<dbReference type="InterPro" id="IPR016130">
    <property type="entry name" value="Tyr_Pase_AS"/>
</dbReference>
<feature type="domain" description="Tyrosine specific protein phosphatases" evidence="7">
    <location>
        <begin position="685"/>
        <end position="742"/>
    </location>
</feature>
<evidence type="ECO:0000256" key="1">
    <source>
        <dbReference type="ARBA" id="ARBA00008601"/>
    </source>
</evidence>
<dbReference type="PANTHER" id="PTHR10159">
    <property type="entry name" value="DUAL SPECIFICITY PROTEIN PHOSPHATASE"/>
    <property type="match status" value="1"/>
</dbReference>
<feature type="compositionally biased region" description="Low complexity" evidence="5">
    <location>
        <begin position="207"/>
        <end position="217"/>
    </location>
</feature>